<feature type="region of interest" description="Disordered" evidence="2">
    <location>
        <begin position="1553"/>
        <end position="1601"/>
    </location>
</feature>
<feature type="region of interest" description="Disordered" evidence="2">
    <location>
        <begin position="1"/>
        <end position="28"/>
    </location>
</feature>
<evidence type="ECO:0000313" key="5">
    <source>
        <dbReference type="Proteomes" id="UP000694543"/>
    </source>
</evidence>
<feature type="region of interest" description="Disordered" evidence="2">
    <location>
        <begin position="198"/>
        <end position="234"/>
    </location>
</feature>
<dbReference type="Pfam" id="PF01302">
    <property type="entry name" value="CAP_GLY"/>
    <property type="match status" value="1"/>
</dbReference>
<dbReference type="GO" id="GO:0008017">
    <property type="term" value="F:microtubule binding"/>
    <property type="evidence" value="ECO:0007669"/>
    <property type="project" value="InterPro"/>
</dbReference>
<feature type="compositionally biased region" description="Low complexity" evidence="2">
    <location>
        <begin position="1093"/>
        <end position="1110"/>
    </location>
</feature>
<dbReference type="Ensembl" id="ENSCPIT00010002152.1">
    <property type="protein sequence ID" value="ENSCPIP00010001825.1"/>
    <property type="gene ID" value="ENSCPIG00010001438.1"/>
</dbReference>
<feature type="compositionally biased region" description="Polar residues" evidence="2">
    <location>
        <begin position="1"/>
        <end position="16"/>
    </location>
</feature>
<feature type="region of interest" description="Disordered" evidence="2">
    <location>
        <begin position="520"/>
        <end position="604"/>
    </location>
</feature>
<evidence type="ECO:0000259" key="3">
    <source>
        <dbReference type="PROSITE" id="PS50245"/>
    </source>
</evidence>
<dbReference type="PANTHER" id="PTHR13958">
    <property type="entry name" value="CENTROSOME-ASSOCIATED PROTEIN 350"/>
    <property type="match status" value="1"/>
</dbReference>
<keyword evidence="1" id="KW-0175">Coiled coil</keyword>
<feature type="compositionally biased region" description="Polar residues" evidence="2">
    <location>
        <begin position="1926"/>
        <end position="1945"/>
    </location>
</feature>
<feature type="region of interest" description="Disordered" evidence="2">
    <location>
        <begin position="1143"/>
        <end position="1206"/>
    </location>
</feature>
<feature type="region of interest" description="Disordered" evidence="2">
    <location>
        <begin position="414"/>
        <end position="492"/>
    </location>
</feature>
<accession>A0A8C3KY31</accession>
<feature type="compositionally biased region" description="Low complexity" evidence="2">
    <location>
        <begin position="1483"/>
        <end position="1496"/>
    </location>
</feature>
<dbReference type="InterPro" id="IPR036859">
    <property type="entry name" value="CAP-Gly_dom_sf"/>
</dbReference>
<feature type="region of interest" description="Disordered" evidence="2">
    <location>
        <begin position="2275"/>
        <end position="2298"/>
    </location>
</feature>
<feature type="coiled-coil region" evidence="1">
    <location>
        <begin position="1325"/>
        <end position="1354"/>
    </location>
</feature>
<feature type="compositionally biased region" description="Polar residues" evidence="2">
    <location>
        <begin position="1167"/>
        <end position="1184"/>
    </location>
</feature>
<feature type="compositionally biased region" description="Basic and acidic residues" evidence="2">
    <location>
        <begin position="2081"/>
        <end position="2092"/>
    </location>
</feature>
<feature type="compositionally biased region" description="Basic and acidic residues" evidence="2">
    <location>
        <begin position="360"/>
        <end position="373"/>
    </location>
</feature>
<evidence type="ECO:0000313" key="4">
    <source>
        <dbReference type="Ensembl" id="ENSCPIP00010001825.1"/>
    </source>
</evidence>
<keyword evidence="5" id="KW-1185">Reference proteome</keyword>
<feature type="region of interest" description="Disordered" evidence="2">
    <location>
        <begin position="1852"/>
        <end position="1991"/>
    </location>
</feature>
<feature type="region of interest" description="Disordered" evidence="2">
    <location>
        <begin position="2051"/>
        <end position="2092"/>
    </location>
</feature>
<feature type="compositionally biased region" description="Basic and acidic residues" evidence="2">
    <location>
        <begin position="1571"/>
        <end position="1586"/>
    </location>
</feature>
<feature type="region of interest" description="Disordered" evidence="2">
    <location>
        <begin position="2349"/>
        <end position="2380"/>
    </location>
</feature>
<feature type="compositionally biased region" description="Basic and acidic residues" evidence="2">
    <location>
        <begin position="420"/>
        <end position="439"/>
    </location>
</feature>
<feature type="compositionally biased region" description="Polar residues" evidence="2">
    <location>
        <begin position="529"/>
        <end position="541"/>
    </location>
</feature>
<name>A0A8C3KY31_CHRPC</name>
<feature type="compositionally biased region" description="Polar residues" evidence="2">
    <location>
        <begin position="1963"/>
        <end position="1987"/>
    </location>
</feature>
<feature type="compositionally biased region" description="Polar residues" evidence="2">
    <location>
        <begin position="383"/>
        <end position="397"/>
    </location>
</feature>
<feature type="compositionally biased region" description="Basic and acidic residues" evidence="2">
    <location>
        <begin position="1497"/>
        <end position="1521"/>
    </location>
</feature>
<feature type="compositionally biased region" description="Basic and acidic residues" evidence="2">
    <location>
        <begin position="204"/>
        <end position="219"/>
    </location>
</feature>
<dbReference type="PROSITE" id="PS00845">
    <property type="entry name" value="CAP_GLY_1"/>
    <property type="match status" value="1"/>
</dbReference>
<feature type="compositionally biased region" description="Basic and acidic residues" evidence="2">
    <location>
        <begin position="1852"/>
        <end position="1865"/>
    </location>
</feature>
<feature type="compositionally biased region" description="Basic and acidic residues" evidence="2">
    <location>
        <begin position="1434"/>
        <end position="1446"/>
    </location>
</feature>
<feature type="compositionally biased region" description="Basic and acidic residues" evidence="2">
    <location>
        <begin position="669"/>
        <end position="678"/>
    </location>
</feature>
<feature type="compositionally biased region" description="Polar residues" evidence="2">
    <location>
        <begin position="1146"/>
        <end position="1159"/>
    </location>
</feature>
<feature type="domain" description="CAP-Gly" evidence="3">
    <location>
        <begin position="2466"/>
        <end position="2508"/>
    </location>
</feature>
<feature type="compositionally biased region" description="Basic and acidic residues" evidence="2">
    <location>
        <begin position="566"/>
        <end position="604"/>
    </location>
</feature>
<sequence>MWTNKSSEVAQQNPRHNQAKDSTRDPNAAWATLSQTKAALRHIENKLEIAPTSTAVFDSVMDAKKPSASTSRKISRKGMYYLGHSIQTKSGKEKSSRSPLRATTLESNVKKSNRVEFREPLASYSKNIKSQLLSCLDFCEAEGKTEVMGRVIHDRDERDLHRRDFESPCSSAADETVVRYLNDGPAIDALQNNEAFLKAATPPRLEEEKTSSSRGEEGNIKAPLSNTSQDGDLKVSFPSATSTSAHRLEILKRRQHDAKLEKLKERIRKQWEHSEELGGRGQHSGFVEQPVVITNVENTVTPKVRKVTAAPAAPAYKGMEMQNPPKIRAPDGKIWHEQGFHIGRELYRDIALQLTENSTMKEKLSERNKERKASRPVRKVQKLPQSSNPDSKQGGNYVISASSWREGQKLVKKLLGPAPKVEHDRRAVSSDRTGRERTAKPGRIGRTGSDSRLVVTQKASSRSSERSRSKVRSENNLKKLESALPGDNQDDHASVNKDFLPLEIRGILDDLQLDSVLTKQEKNVEKQNPKSVLPTQNTRSHSPTKRKPDKVAASEEPQVISKKRHYDTDEVRQYIIRQQEERKKKQNEEKKAQKEATEQKNKRLQELYRKQKEAFKKVKSVPPPEPLAAKRLQETYSKLLLEHTFLKEPSQQPTVQETQPRPGYQPSGESDKENKAQERPPSASSSSDMSLSEPQQQQPLLRSDFVEPSWVQPDRLSPRVQLSHPQTLMDLSGGPCSQPRSLEQMGLLSKECDAALAGRKSHTAPMGLLTLIAQPYMNSPAAQQNLLGKPSTNQYKSKLDRIEALKATAASLSSRIENEAKKLAGAGLNYGTIWKLDHEFVQENQDDRRWAKAVSPPVREENEDAFSARIQKMLGTCVSHTAFEDNLPGVGNLSEFKKLPETIRPHTAAVSLGMRSPTGHLSKRLADSLGRENQAYTQSKAVIPQESSIDSISEGPFLSDGSLSEEEGGQQKQLPLKILETLKERDFCVRERNAFEPIKEFQKEAEKYLPLQSQTSGAHSKGSWEELAKGSPHSVINIFAKSYHLHGKGKEKNGRVTWSLFLFSVASSSNSSIQEELPSGKSPRESRSVELASQHSSGPRSAASSHSSTSSKKRGKKERKWLESFNGSSHHIPVGEDKIQSELEWGSQQAKKSVSSSRLSNKDYEQNTDTDNTIENLSGHSMLSFSDKGRSQKTPTSSPSPGSQKIMQFDSVVNTAERAKSPSGFSGSAASGQKPNLAFSDLSLGASRPSLTIKSCPSGCMRFSPAALQQRLSAELNYLTAIEESVRQLSDVERVRGISLAQQESVSLAQILKAQQQRHERDITLLKIKAEQEALKNKRQLEEARQKAAQAHAETLHHLVQSRQEAVEVLQETRCKAAAKQVETALLTTDAGHQVREMTELARTQISDTVSAPAAPVTTLFDHQRQHHSEFMKQLRARNDTNRKCETAAMSQSKEAGDSKQTYSPAFDSYSESSRSKVHDRSSTSSRQESPSVPSSKENEKKVPRREKITSSIEEQAHTGADDSLPSDSILSLPDEKDSASIATEYSLKFDESMTEDEIEEKSFRSLLPSESHRRINLEKKRGNRDDSDEEVSPEKTALSSIKELSMPFSGGQDSFSKFTMEMVRQYMKEEEVRAAHQSSLLRLREKALKEKTKAELAWLEHQKKHLRDKGEDDKMPPIRKRQRGLLLRLQQEKAEIKRLQEANKAARKERQLILKQQAEIERIRQTTMKLQEKLKSAGENKLELHSEDDIKQSNGSSPLPTDAETRSPSPISISSSETSSIMQKLKKMRSRMDEKFLTKREQKLMQRRQHAEELLEWKRRLDAEEAEIRQIEKQALAAWDKELLKTKAAKKELGDLRAEPKETASEEESPVPSCSCLNSESSVQEELGSPAAESVPSETMGHRQPESPDQSTVNEEIIYSEDFKSSTSPGKLTPPKSSISVSRQDSSKGSHRSGGQLRSPVKSHQISHNWSDESLSMTQSETTSDQSDIEGRIRALKDELRKRKSVVYQLKKEQKKRQKERLKAQEASLIKQLESYDEFIKKTEAELSQDLEASPTAKPQIKTPSSAAAEKPKIKAPPLHRPETAKNWKSLTESERSRASLESIAEHGDNCYLQFKSLLFYRIVEWSGLEGTFKNHLVPIPLLSIRSHSGFGDSLENVSSSSPLKDIKNISRISHGSVSTVESVSKEEAVLSHKSEILENLEYIKSEANEIEDSHVKSLEHSDVLLTLDKEQERSLDILPEKILHSKNEPSLKEPFCLTVESFHGGKEVLDERPADKDAVTVPSVQESSHKLSVSAEEKDNLLSEHLCSQKESSYIEDFEGSSSRKQPSIEEALAVEEYKDDFEASLLSPKGDTQSLKEQSLLTQTSRSRSTSLGSDDEISECLSDRSLSLSGSVHSDRLLELKSPTELTKNTECRGVEKDEAAVQSPPWPSVSVTEEIDSLPNFNIGDRVLVSKVQPGTLQFKGVTKFAKGFWAGVELDKPEGNNDGTYDGIKYFDCKEKHGIFAPPQKISHITESIDSHLDEDETAESFAQEQSVVAYLKHALTEETNLTPPISDVTDKISCVQLDDISDFFSEKLERQKTLGEECCEKLNDLSPGVVEKPATPLLDLLTKEKNQLEAQLKIPSKEEEKSKNQLEKVSLLTDSLLKDFVKDTVNQLQQIKKIRNEKIQLSNQELRDAKEQCSTPFQQVEEQISDGLDNFFLSSDLEDDREELSSPDMCPRPESPVFGASGQEELAKRLAELELNREFLSVLGDEQDWFDEDYGLSSRKVQQKQAEEPAVLPKVEAQIVPPKPCEELLAVPHTAVEVESLVHAAAEELWKLKELGHDLESFSLHTDFSSTIKEQDTDSINKQVYKKVVFDLTREIFGEIFAEDPNLNQPIWMKPCRIASAYFRRVKDPNDLDEIKNFIAAEVLKLFSLKKEPNNKTDWQKMMKFGRKKRDRVDHILVQELHEEEAQWVNYDEDELCVKMQLADGIFETLIRDTVEVLNQINAKQQRWLLV</sequence>
<feature type="compositionally biased region" description="Basic and acidic residues" evidence="2">
    <location>
        <begin position="463"/>
        <end position="481"/>
    </location>
</feature>
<feature type="region of interest" description="Disordered" evidence="2">
    <location>
        <begin position="360"/>
        <end position="397"/>
    </location>
</feature>
<dbReference type="GO" id="GO:0005813">
    <property type="term" value="C:centrosome"/>
    <property type="evidence" value="ECO:0007669"/>
    <property type="project" value="InterPro"/>
</dbReference>
<evidence type="ECO:0000256" key="1">
    <source>
        <dbReference type="SAM" id="Coils"/>
    </source>
</evidence>
<reference evidence="4" key="1">
    <citation type="submission" date="2025-08" db="UniProtKB">
        <authorList>
            <consortium name="Ensembl"/>
        </authorList>
    </citation>
    <scope>IDENTIFICATION</scope>
</reference>
<reference evidence="4" key="2">
    <citation type="submission" date="2025-09" db="UniProtKB">
        <authorList>
            <consortium name="Ensembl"/>
        </authorList>
    </citation>
    <scope>IDENTIFICATION</scope>
</reference>
<feature type="compositionally biased region" description="Low complexity" evidence="2">
    <location>
        <begin position="682"/>
        <end position="698"/>
    </location>
</feature>
<dbReference type="InterPro" id="IPR028750">
    <property type="entry name" value="CEP350/CC187"/>
</dbReference>
<feature type="coiled-coil region" evidence="1">
    <location>
        <begin position="1808"/>
        <end position="1835"/>
    </location>
</feature>
<feature type="compositionally biased region" description="Polar residues" evidence="2">
    <location>
        <begin position="1449"/>
        <end position="1464"/>
    </location>
</feature>
<dbReference type="Proteomes" id="UP000694543">
    <property type="component" value="Unplaced"/>
</dbReference>
<dbReference type="Gene3D" id="2.30.30.190">
    <property type="entry name" value="CAP Gly-rich-like domain"/>
    <property type="match status" value="1"/>
</dbReference>
<dbReference type="SUPFAM" id="SSF74924">
    <property type="entry name" value="Cap-Gly domain"/>
    <property type="match status" value="1"/>
</dbReference>
<dbReference type="PROSITE" id="PS50245">
    <property type="entry name" value="CAP_GLY_2"/>
    <property type="match status" value="1"/>
</dbReference>
<proteinExistence type="predicted"/>
<dbReference type="InterPro" id="IPR000938">
    <property type="entry name" value="CAP-Gly_domain"/>
</dbReference>
<organism evidence="4 5">
    <name type="scientific">Chrysolophus pictus</name>
    <name type="common">Golden pheasant</name>
    <name type="synonym">Phasianus pictus</name>
    <dbReference type="NCBI Taxonomy" id="9089"/>
    <lineage>
        <taxon>Eukaryota</taxon>
        <taxon>Metazoa</taxon>
        <taxon>Chordata</taxon>
        <taxon>Craniata</taxon>
        <taxon>Vertebrata</taxon>
        <taxon>Euteleostomi</taxon>
        <taxon>Archelosauria</taxon>
        <taxon>Archosauria</taxon>
        <taxon>Dinosauria</taxon>
        <taxon>Saurischia</taxon>
        <taxon>Theropoda</taxon>
        <taxon>Coelurosauria</taxon>
        <taxon>Aves</taxon>
        <taxon>Neognathae</taxon>
        <taxon>Galloanserae</taxon>
        <taxon>Galliformes</taxon>
        <taxon>Phasianidae</taxon>
        <taxon>Phasianinae</taxon>
        <taxon>Chrysolophus</taxon>
    </lineage>
</organism>
<protein>
    <submittedName>
        <fullName evidence="4">Centrosomal protein 350</fullName>
    </submittedName>
</protein>
<feature type="compositionally biased region" description="Polar residues" evidence="2">
    <location>
        <begin position="1192"/>
        <end position="1206"/>
    </location>
</feature>
<feature type="compositionally biased region" description="Polar residues" evidence="2">
    <location>
        <begin position="649"/>
        <end position="659"/>
    </location>
</feature>
<dbReference type="SMART" id="SM01052">
    <property type="entry name" value="CAP_GLY"/>
    <property type="match status" value="1"/>
</dbReference>
<dbReference type="GO" id="GO:0034453">
    <property type="term" value="P:microtubule anchoring"/>
    <property type="evidence" value="ECO:0007669"/>
    <property type="project" value="InterPro"/>
</dbReference>
<feature type="compositionally biased region" description="Basic and acidic residues" evidence="2">
    <location>
        <begin position="1741"/>
        <end position="1752"/>
    </location>
</feature>
<feature type="region of interest" description="Disordered" evidence="2">
    <location>
        <begin position="1434"/>
        <end position="1538"/>
    </location>
</feature>
<feature type="compositionally biased region" description="Low complexity" evidence="2">
    <location>
        <begin position="2361"/>
        <end position="2375"/>
    </location>
</feature>
<feature type="compositionally biased region" description="Low complexity" evidence="2">
    <location>
        <begin position="1522"/>
        <end position="1533"/>
    </location>
</feature>
<feature type="coiled-coil region" evidence="1">
    <location>
        <begin position="1650"/>
        <end position="1741"/>
    </location>
</feature>
<feature type="region of interest" description="Disordered" evidence="2">
    <location>
        <begin position="646"/>
        <end position="698"/>
    </location>
</feature>
<feature type="region of interest" description="Disordered" evidence="2">
    <location>
        <begin position="1072"/>
        <end position="1119"/>
    </location>
</feature>
<feature type="coiled-coil region" evidence="1">
    <location>
        <begin position="2006"/>
        <end position="2033"/>
    </location>
</feature>
<dbReference type="PANTHER" id="PTHR13958:SF3">
    <property type="entry name" value="CAP-GLY DOMAIN-CONTAINING PROTEIN-RELATED"/>
    <property type="match status" value="1"/>
</dbReference>
<feature type="region of interest" description="Disordered" evidence="2">
    <location>
        <begin position="1741"/>
        <end position="1792"/>
    </location>
</feature>
<feature type="compositionally biased region" description="Low complexity" evidence="2">
    <location>
        <begin position="1767"/>
        <end position="1781"/>
    </location>
</feature>
<evidence type="ECO:0000256" key="2">
    <source>
        <dbReference type="SAM" id="MobiDB-lite"/>
    </source>
</evidence>